<dbReference type="InterPro" id="IPR003593">
    <property type="entry name" value="AAA+_ATPase"/>
</dbReference>
<evidence type="ECO:0000256" key="6">
    <source>
        <dbReference type="ARBA" id="ARBA00022741"/>
    </source>
</evidence>
<dbReference type="HOGENOM" id="CLU_000604_1_23_9"/>
<evidence type="ECO:0000256" key="14">
    <source>
        <dbReference type="ARBA" id="ARBA00044143"/>
    </source>
</evidence>
<evidence type="ECO:0000256" key="3">
    <source>
        <dbReference type="ARBA" id="ARBA00022448"/>
    </source>
</evidence>
<dbReference type="EC" id="7.2.2.11" evidence="13"/>
<dbReference type="KEGG" id="tpz:Tph_c25150"/>
<organism evidence="17 18">
    <name type="scientific">Thermacetogenium phaeum (strain ATCC BAA-254 / DSM 26808 / PB)</name>
    <dbReference type="NCBI Taxonomy" id="1089553"/>
    <lineage>
        <taxon>Bacteria</taxon>
        <taxon>Bacillati</taxon>
        <taxon>Bacillota</taxon>
        <taxon>Clostridia</taxon>
        <taxon>Thermoanaerobacterales</taxon>
        <taxon>Thermoanaerobacteraceae</taxon>
        <taxon>Thermacetogenium</taxon>
    </lineage>
</organism>
<comment type="similarity">
    <text evidence="2">Belongs to the ABC transporter superfamily.</text>
</comment>
<name>K4LXI3_THEPS</name>
<dbReference type="InterPro" id="IPR003439">
    <property type="entry name" value="ABC_transporter-like_ATP-bd"/>
</dbReference>
<keyword evidence="3" id="KW-0813">Transport</keyword>
<keyword evidence="8" id="KW-1278">Translocase</keyword>
<evidence type="ECO:0000256" key="13">
    <source>
        <dbReference type="ARBA" id="ARBA00039098"/>
    </source>
</evidence>
<keyword evidence="5" id="KW-0533">Nickel</keyword>
<keyword evidence="9" id="KW-0406">Ion transport</keyword>
<dbReference type="EMBL" id="CP003732">
    <property type="protein sequence ID" value="AFV12689.1"/>
    <property type="molecule type" value="Genomic_DNA"/>
</dbReference>
<dbReference type="InterPro" id="IPR027417">
    <property type="entry name" value="P-loop_NTPase"/>
</dbReference>
<evidence type="ECO:0000256" key="1">
    <source>
        <dbReference type="ARBA" id="ARBA00004202"/>
    </source>
</evidence>
<evidence type="ECO:0000259" key="16">
    <source>
        <dbReference type="PROSITE" id="PS50893"/>
    </source>
</evidence>
<dbReference type="Proteomes" id="UP000000467">
    <property type="component" value="Chromosome"/>
</dbReference>
<dbReference type="InterPro" id="IPR013563">
    <property type="entry name" value="Oligopep_ABC_C"/>
</dbReference>
<dbReference type="PANTHER" id="PTHR43297:SF13">
    <property type="entry name" value="NICKEL ABC TRANSPORTER, ATP-BINDING PROTEIN"/>
    <property type="match status" value="1"/>
</dbReference>
<dbReference type="Pfam" id="PF08352">
    <property type="entry name" value="oligo_HPY"/>
    <property type="match status" value="1"/>
</dbReference>
<dbReference type="GO" id="GO:0005886">
    <property type="term" value="C:plasma membrane"/>
    <property type="evidence" value="ECO:0007669"/>
    <property type="project" value="UniProtKB-SubCell"/>
</dbReference>
<dbReference type="GO" id="GO:0015833">
    <property type="term" value="P:peptide transport"/>
    <property type="evidence" value="ECO:0007669"/>
    <property type="project" value="InterPro"/>
</dbReference>
<evidence type="ECO:0000256" key="11">
    <source>
        <dbReference type="ARBA" id="ARBA00023136"/>
    </source>
</evidence>
<evidence type="ECO:0000313" key="17">
    <source>
        <dbReference type="EMBL" id="AFV12689.1"/>
    </source>
</evidence>
<keyword evidence="18" id="KW-1185">Reference proteome</keyword>
<dbReference type="Pfam" id="PF00005">
    <property type="entry name" value="ABC_tran"/>
    <property type="match status" value="1"/>
</dbReference>
<evidence type="ECO:0000256" key="8">
    <source>
        <dbReference type="ARBA" id="ARBA00022967"/>
    </source>
</evidence>
<gene>
    <name evidence="17" type="primary">oppD1</name>
    <name evidence="17" type="ordered locus">Tph_c25150</name>
</gene>
<protein>
    <recommendedName>
        <fullName evidence="14">Nickel import system ATP-binding protein NikD</fullName>
        <ecNumber evidence="13">7.2.2.11</ecNumber>
    </recommendedName>
</protein>
<keyword evidence="10" id="KW-0921">Nickel transport</keyword>
<dbReference type="NCBIfam" id="TIGR01727">
    <property type="entry name" value="oligo_HPY"/>
    <property type="match status" value="1"/>
</dbReference>
<dbReference type="CDD" id="cd03257">
    <property type="entry name" value="ABC_NikE_OppD_transporters"/>
    <property type="match status" value="1"/>
</dbReference>
<comment type="subunit">
    <text evidence="12">The complex is composed of two ATP-binding proteins (NikD and NikE), two transmembrane proteins (NikB and NikC) and a solute-binding protein (NikA).</text>
</comment>
<sequence>MIVDSNLLLIRNLSVEFPGPGGSIRAVDKVDLEIEKGERVALVGETGSGKSVLLLSLLRLLPAGARISGEVWYEGRNLLRLSEDELCRIRGRELAYIPQGTGNALNPVLTVGIQVAEPLIVHLGFKKRPALAKAVSLLGQLGIPEAQKRAFEYPHQYSGGMKQRALVAMGVVAEPEVLLADEPTKGVDWERREEILNLFQSLTGKTILTVTHDLCFAEKFAEKVAVMYAAQIVEVAPRAEFFRQPLHPYAQALLAALPPRGLRPLAGYAPEHASYGEPGCRFRMRCPRAFRRCQEEPPLLEENGRRVRCWLYVS</sequence>
<keyword evidence="11" id="KW-0472">Membrane</keyword>
<comment type="catalytic activity">
    <reaction evidence="15">
        <text>Ni(2+)(out) + ATP + H2O = Ni(2+)(in) + ADP + phosphate + H(+)</text>
        <dbReference type="Rhea" id="RHEA:15557"/>
        <dbReference type="ChEBI" id="CHEBI:15377"/>
        <dbReference type="ChEBI" id="CHEBI:15378"/>
        <dbReference type="ChEBI" id="CHEBI:30616"/>
        <dbReference type="ChEBI" id="CHEBI:43474"/>
        <dbReference type="ChEBI" id="CHEBI:49786"/>
        <dbReference type="ChEBI" id="CHEBI:456216"/>
        <dbReference type="EC" id="7.2.2.11"/>
    </reaction>
    <physiologicalReaction direction="left-to-right" evidence="15">
        <dbReference type="Rhea" id="RHEA:15558"/>
    </physiologicalReaction>
</comment>
<dbReference type="Gene3D" id="3.40.50.300">
    <property type="entry name" value="P-loop containing nucleotide triphosphate hydrolases"/>
    <property type="match status" value="1"/>
</dbReference>
<evidence type="ECO:0000256" key="10">
    <source>
        <dbReference type="ARBA" id="ARBA00023112"/>
    </source>
</evidence>
<accession>K4LXI3</accession>
<keyword evidence="4" id="KW-1003">Cell membrane</keyword>
<dbReference type="AlphaFoldDB" id="K4LXI3"/>
<reference evidence="17 18" key="1">
    <citation type="journal article" date="2012" name="BMC Genomics">
        <title>Genome-guided analysis of physiological and morphological traits of the fermentative acetate oxidizer Thermacetogenium phaeum.</title>
        <authorList>
            <person name="Oehler D."/>
            <person name="Poehlein A."/>
            <person name="Leimbach A."/>
            <person name="Muller N."/>
            <person name="Daniel R."/>
            <person name="Gottschalk G."/>
            <person name="Schink B."/>
        </authorList>
    </citation>
    <scope>NUCLEOTIDE SEQUENCE [LARGE SCALE GENOMIC DNA]</scope>
    <source>
        <strain evidence="18">ATCC BAA-254 / DSM 26808 / PB</strain>
    </source>
</reference>
<feature type="domain" description="ABC transporter" evidence="16">
    <location>
        <begin position="10"/>
        <end position="254"/>
    </location>
</feature>
<dbReference type="GO" id="GO:0016887">
    <property type="term" value="F:ATP hydrolysis activity"/>
    <property type="evidence" value="ECO:0007669"/>
    <property type="project" value="InterPro"/>
</dbReference>
<dbReference type="InterPro" id="IPR050388">
    <property type="entry name" value="ABC_Ni/Peptide_Import"/>
</dbReference>
<keyword evidence="6" id="KW-0547">Nucleotide-binding</keyword>
<dbReference type="PROSITE" id="PS50893">
    <property type="entry name" value="ABC_TRANSPORTER_2"/>
    <property type="match status" value="1"/>
</dbReference>
<evidence type="ECO:0000256" key="5">
    <source>
        <dbReference type="ARBA" id="ARBA00022596"/>
    </source>
</evidence>
<dbReference type="PANTHER" id="PTHR43297">
    <property type="entry name" value="OLIGOPEPTIDE TRANSPORT ATP-BINDING PROTEIN APPD"/>
    <property type="match status" value="1"/>
</dbReference>
<evidence type="ECO:0000256" key="9">
    <source>
        <dbReference type="ARBA" id="ARBA00023065"/>
    </source>
</evidence>
<comment type="subcellular location">
    <subcellularLocation>
        <location evidence="1">Cell membrane</location>
        <topology evidence="1">Peripheral membrane protein</topology>
    </subcellularLocation>
</comment>
<evidence type="ECO:0000256" key="4">
    <source>
        <dbReference type="ARBA" id="ARBA00022475"/>
    </source>
</evidence>
<dbReference type="SUPFAM" id="SSF52540">
    <property type="entry name" value="P-loop containing nucleoside triphosphate hydrolases"/>
    <property type="match status" value="1"/>
</dbReference>
<evidence type="ECO:0000256" key="12">
    <source>
        <dbReference type="ARBA" id="ARBA00038669"/>
    </source>
</evidence>
<dbReference type="PROSITE" id="PS00211">
    <property type="entry name" value="ABC_TRANSPORTER_1"/>
    <property type="match status" value="1"/>
</dbReference>
<evidence type="ECO:0000313" key="18">
    <source>
        <dbReference type="Proteomes" id="UP000000467"/>
    </source>
</evidence>
<evidence type="ECO:0000256" key="15">
    <source>
        <dbReference type="ARBA" id="ARBA00048610"/>
    </source>
</evidence>
<dbReference type="GO" id="GO:0005524">
    <property type="term" value="F:ATP binding"/>
    <property type="evidence" value="ECO:0007669"/>
    <property type="project" value="UniProtKB-KW"/>
</dbReference>
<evidence type="ECO:0000256" key="7">
    <source>
        <dbReference type="ARBA" id="ARBA00022840"/>
    </source>
</evidence>
<evidence type="ECO:0000256" key="2">
    <source>
        <dbReference type="ARBA" id="ARBA00005417"/>
    </source>
</evidence>
<dbReference type="GO" id="GO:0015413">
    <property type="term" value="F:ABC-type nickel transporter activity"/>
    <property type="evidence" value="ECO:0007669"/>
    <property type="project" value="UniProtKB-EC"/>
</dbReference>
<proteinExistence type="inferred from homology"/>
<dbReference type="STRING" id="1089553.Tph_c25150"/>
<dbReference type="SMART" id="SM00382">
    <property type="entry name" value="AAA"/>
    <property type="match status" value="1"/>
</dbReference>
<dbReference type="InterPro" id="IPR017871">
    <property type="entry name" value="ABC_transporter-like_CS"/>
</dbReference>
<dbReference type="eggNOG" id="COG0444">
    <property type="taxonomic scope" value="Bacteria"/>
</dbReference>
<keyword evidence="7 17" id="KW-0067">ATP-binding</keyword>